<evidence type="ECO:0000256" key="1">
    <source>
        <dbReference type="SAM" id="SignalP"/>
    </source>
</evidence>
<evidence type="ECO:0000313" key="3">
    <source>
        <dbReference type="Proteomes" id="UP000183832"/>
    </source>
</evidence>
<accession>A0A1J1HTR9</accession>
<dbReference type="AlphaFoldDB" id="A0A1J1HTR9"/>
<dbReference type="Proteomes" id="UP000183832">
    <property type="component" value="Unassembled WGS sequence"/>
</dbReference>
<organism evidence="2 3">
    <name type="scientific">Clunio marinus</name>
    <dbReference type="NCBI Taxonomy" id="568069"/>
    <lineage>
        <taxon>Eukaryota</taxon>
        <taxon>Metazoa</taxon>
        <taxon>Ecdysozoa</taxon>
        <taxon>Arthropoda</taxon>
        <taxon>Hexapoda</taxon>
        <taxon>Insecta</taxon>
        <taxon>Pterygota</taxon>
        <taxon>Neoptera</taxon>
        <taxon>Endopterygota</taxon>
        <taxon>Diptera</taxon>
        <taxon>Nematocera</taxon>
        <taxon>Chironomoidea</taxon>
        <taxon>Chironomidae</taxon>
        <taxon>Clunio</taxon>
    </lineage>
</organism>
<keyword evidence="1" id="KW-0732">Signal</keyword>
<proteinExistence type="predicted"/>
<reference evidence="2 3" key="1">
    <citation type="submission" date="2015-04" db="EMBL/GenBank/DDBJ databases">
        <authorList>
            <person name="Syromyatnikov M.Y."/>
            <person name="Popov V.N."/>
        </authorList>
    </citation>
    <scope>NUCLEOTIDE SEQUENCE [LARGE SCALE GENOMIC DNA]</scope>
</reference>
<gene>
    <name evidence="2" type="ORF">CLUMA_CG004643</name>
</gene>
<keyword evidence="3" id="KW-1185">Reference proteome</keyword>
<dbReference type="EMBL" id="CVRI01000020">
    <property type="protein sequence ID" value="CRK90954.1"/>
    <property type="molecule type" value="Genomic_DNA"/>
</dbReference>
<sequence>MNKITHLTFASFVILLQSYSECARVEVSGACLYNGRAYDNNTYIAKTDDIGEKYHKCLEYRCLNSKVENFEYDCKIPANEGCVLVEGDYCCTREFCDERLIDGGCYQNGEFYHNGEIIKKSDFGGMCEVYSCENGIIEEHVL</sequence>
<evidence type="ECO:0000313" key="2">
    <source>
        <dbReference type="EMBL" id="CRK90954.1"/>
    </source>
</evidence>
<protein>
    <submittedName>
        <fullName evidence="2">CLUMA_CG004643, isoform A</fullName>
    </submittedName>
</protein>
<feature type="chain" id="PRO_5012430220" evidence="1">
    <location>
        <begin position="23"/>
        <end position="142"/>
    </location>
</feature>
<name>A0A1J1HTR9_9DIPT</name>
<feature type="signal peptide" evidence="1">
    <location>
        <begin position="1"/>
        <end position="22"/>
    </location>
</feature>